<feature type="transmembrane region" description="Helical" evidence="1">
    <location>
        <begin position="37"/>
        <end position="57"/>
    </location>
</feature>
<protein>
    <recommendedName>
        <fullName evidence="2">CBU-0592-like domain-containing protein</fullName>
    </recommendedName>
</protein>
<feature type="domain" description="CBU-0592-like" evidence="2">
    <location>
        <begin position="10"/>
        <end position="84"/>
    </location>
</feature>
<dbReference type="AlphaFoldDB" id="A0A3N4YV69"/>
<keyword evidence="1" id="KW-1133">Transmembrane helix</keyword>
<evidence type="ECO:0000259" key="2">
    <source>
        <dbReference type="Pfam" id="PF26604"/>
    </source>
</evidence>
<feature type="transmembrane region" description="Helical" evidence="1">
    <location>
        <begin position="63"/>
        <end position="81"/>
    </location>
</feature>
<dbReference type="InterPro" id="IPR058058">
    <property type="entry name" value="CBU_0592-like"/>
</dbReference>
<evidence type="ECO:0000256" key="1">
    <source>
        <dbReference type="SAM" id="Phobius"/>
    </source>
</evidence>
<comment type="caution">
    <text evidence="3">The sequence shown here is derived from an EMBL/GenBank/DDBJ whole genome shotgun (WGS) entry which is preliminary data.</text>
</comment>
<gene>
    <name evidence="3" type="ORF">EDD34_4061</name>
</gene>
<sequence>MLSLMTAAVTALGWVGAVAGLVAYAMVSRGKWRPDSVIFQATNVSAASILMTVAAVNGVWPSAASNIAAIAIGANALFVVARARGRKARGSGTPSATPVVQAESAVRATFR</sequence>
<evidence type="ECO:0000313" key="3">
    <source>
        <dbReference type="EMBL" id="RPF23376.1"/>
    </source>
</evidence>
<dbReference type="EMBL" id="RKQZ01000001">
    <property type="protein sequence ID" value="RPF23376.1"/>
    <property type="molecule type" value="Genomic_DNA"/>
</dbReference>
<keyword evidence="4" id="KW-1185">Reference proteome</keyword>
<accession>A0A3N4YV69</accession>
<dbReference type="Pfam" id="PF26604">
    <property type="entry name" value="CBU_0592"/>
    <property type="match status" value="1"/>
</dbReference>
<proteinExistence type="predicted"/>
<keyword evidence="1" id="KW-0472">Membrane</keyword>
<dbReference type="Proteomes" id="UP000280501">
    <property type="component" value="Unassembled WGS sequence"/>
</dbReference>
<name>A0A3N4YV69_9MICO</name>
<reference evidence="3 4" key="1">
    <citation type="submission" date="2018-11" db="EMBL/GenBank/DDBJ databases">
        <title>Sequencing the genomes of 1000 actinobacteria strains.</title>
        <authorList>
            <person name="Klenk H.-P."/>
        </authorList>
    </citation>
    <scope>NUCLEOTIDE SEQUENCE [LARGE SCALE GENOMIC DNA]</scope>
    <source>
        <strain evidence="3 4">DSM 15700</strain>
    </source>
</reference>
<organism evidence="3 4">
    <name type="scientific">Myceligenerans xiligouense</name>
    <dbReference type="NCBI Taxonomy" id="253184"/>
    <lineage>
        <taxon>Bacteria</taxon>
        <taxon>Bacillati</taxon>
        <taxon>Actinomycetota</taxon>
        <taxon>Actinomycetes</taxon>
        <taxon>Micrococcales</taxon>
        <taxon>Promicromonosporaceae</taxon>
        <taxon>Myceligenerans</taxon>
    </lineage>
</organism>
<keyword evidence="1" id="KW-0812">Transmembrane</keyword>
<evidence type="ECO:0000313" key="4">
    <source>
        <dbReference type="Proteomes" id="UP000280501"/>
    </source>
</evidence>
<feature type="transmembrane region" description="Helical" evidence="1">
    <location>
        <begin position="6"/>
        <end position="25"/>
    </location>
</feature>